<keyword evidence="3" id="KW-1185">Reference proteome</keyword>
<comment type="caution">
    <text evidence="2">The sequence shown here is derived from an EMBL/GenBank/DDBJ whole genome shotgun (WGS) entry which is preliminary data.</text>
</comment>
<feature type="transmembrane region" description="Helical" evidence="1">
    <location>
        <begin position="195"/>
        <end position="215"/>
    </location>
</feature>
<evidence type="ECO:0000313" key="2">
    <source>
        <dbReference type="EMBL" id="MBA6156156.1"/>
    </source>
</evidence>
<keyword evidence="1" id="KW-0472">Membrane</keyword>
<accession>A0A839ANS8</accession>
<dbReference type="SUPFAM" id="SSF53335">
    <property type="entry name" value="S-adenosyl-L-methionine-dependent methyltransferases"/>
    <property type="match status" value="1"/>
</dbReference>
<dbReference type="AlphaFoldDB" id="A0A839ANS8"/>
<organism evidence="2 3">
    <name type="scientific">Tenacibaculum pelagium</name>
    <dbReference type="NCBI Taxonomy" id="2759527"/>
    <lineage>
        <taxon>Bacteria</taxon>
        <taxon>Pseudomonadati</taxon>
        <taxon>Bacteroidota</taxon>
        <taxon>Flavobacteriia</taxon>
        <taxon>Flavobacteriales</taxon>
        <taxon>Flavobacteriaceae</taxon>
        <taxon>Tenacibaculum</taxon>
    </lineage>
</organism>
<evidence type="ECO:0008006" key="4">
    <source>
        <dbReference type="Google" id="ProtNLM"/>
    </source>
</evidence>
<dbReference type="InterPro" id="IPR029063">
    <property type="entry name" value="SAM-dependent_MTases_sf"/>
</dbReference>
<evidence type="ECO:0000256" key="1">
    <source>
        <dbReference type="SAM" id="Phobius"/>
    </source>
</evidence>
<protein>
    <recommendedName>
        <fullName evidence="4">Class I SAM-dependent methyltransferase</fullName>
    </recommendedName>
</protein>
<sequence length="272" mass="31542">MKRIQLFEFEDFHWLPPFIRSSITNLLALLLKMLKTKDIVAVLIHDIKKQHDFKQIVDLGSGSGGVMIDVIEEINKNNNTPVNLLLTDLYPNTSVVSNINNLNIKNVHYLKESLNATDFKNAPEGLKTMMNSFHHMPPESAKKILKTAQENKQPLLIYEMGENNIPTLLWWLLLPISIVIMVVMVLFMTPFVKNLTFKQVLFTYLIPIIPFIYAWDGQASLVRMYTFKDVENYLLKDLENDSYSWKIDHAKNLKEKKQGYYILGLPEEKTVK</sequence>
<gene>
    <name evidence="2" type="ORF">H3Z83_06440</name>
</gene>
<feature type="transmembrane region" description="Helical" evidence="1">
    <location>
        <begin position="168"/>
        <end position="189"/>
    </location>
</feature>
<dbReference type="RefSeq" id="WP_182124661.1">
    <property type="nucleotide sequence ID" value="NZ_JACGLS010000002.1"/>
</dbReference>
<keyword evidence="1" id="KW-1133">Transmembrane helix</keyword>
<evidence type="ECO:0000313" key="3">
    <source>
        <dbReference type="Proteomes" id="UP000563906"/>
    </source>
</evidence>
<name>A0A839ANS8_9FLAO</name>
<proteinExistence type="predicted"/>
<dbReference type="Proteomes" id="UP000563906">
    <property type="component" value="Unassembled WGS sequence"/>
</dbReference>
<keyword evidence="1" id="KW-0812">Transmembrane</keyword>
<reference evidence="2 3" key="1">
    <citation type="submission" date="2020-07" db="EMBL/GenBank/DDBJ databases">
        <title>Bacterium isolated from marine sediment.</title>
        <authorList>
            <person name="Shang D."/>
            <person name="Du Z.-J."/>
        </authorList>
    </citation>
    <scope>NUCLEOTIDE SEQUENCE [LARGE SCALE GENOMIC DNA]</scope>
    <source>
        <strain evidence="2 3">S7007</strain>
    </source>
</reference>
<dbReference type="EMBL" id="JACGLS010000002">
    <property type="protein sequence ID" value="MBA6156156.1"/>
    <property type="molecule type" value="Genomic_DNA"/>
</dbReference>